<name>A0ABV3SN11_9HYPH</name>
<proteinExistence type="predicted"/>
<dbReference type="PIRSF" id="PIRSF002721">
    <property type="entry name" value="Surface_antigen_Rickettsia"/>
    <property type="match status" value="1"/>
</dbReference>
<protein>
    <recommendedName>
        <fullName evidence="5">Surface antigen</fullName>
    </recommendedName>
</protein>
<dbReference type="Proteomes" id="UP001556692">
    <property type="component" value="Unassembled WGS sequence"/>
</dbReference>
<sequence length="138" mass="14684">MPTAAKAITLLAACLSLGACTTTSLTSGVAAPTTKDTIIAQMNGGLIGGDLGKKLPERERRKALEAEYRALEYTPARMPVTWKADNGRMGGEVVAAQPYRVGSQDCRQYSHKLSDGVRESEARGTACRNPDGSWTPLT</sequence>
<dbReference type="PROSITE" id="PS51257">
    <property type="entry name" value="PROKAR_LIPOPROTEIN"/>
    <property type="match status" value="1"/>
</dbReference>
<feature type="chain" id="PRO_5045847316" description="Surface antigen" evidence="2">
    <location>
        <begin position="22"/>
        <end position="138"/>
    </location>
</feature>
<comment type="caution">
    <text evidence="3">The sequence shown here is derived from an EMBL/GenBank/DDBJ whole genome shotgun (WGS) entry which is preliminary data.</text>
</comment>
<dbReference type="RefSeq" id="WP_367956048.1">
    <property type="nucleotide sequence ID" value="NZ_JBDPGJ010000005.1"/>
</dbReference>
<evidence type="ECO:0000313" key="3">
    <source>
        <dbReference type="EMBL" id="MEX0408172.1"/>
    </source>
</evidence>
<evidence type="ECO:0000256" key="2">
    <source>
        <dbReference type="SAM" id="SignalP"/>
    </source>
</evidence>
<feature type="region of interest" description="Disordered" evidence="1">
    <location>
        <begin position="114"/>
        <end position="138"/>
    </location>
</feature>
<evidence type="ECO:0000313" key="4">
    <source>
        <dbReference type="Proteomes" id="UP001556692"/>
    </source>
</evidence>
<dbReference type="EMBL" id="JBDPGJ010000005">
    <property type="protein sequence ID" value="MEX0408172.1"/>
    <property type="molecule type" value="Genomic_DNA"/>
</dbReference>
<reference evidence="3 4" key="1">
    <citation type="submission" date="2024-05" db="EMBL/GenBank/DDBJ databases">
        <authorList>
            <person name="Jiang F."/>
        </authorList>
    </citation>
    <scope>NUCLEOTIDE SEQUENCE [LARGE SCALE GENOMIC DNA]</scope>
    <source>
        <strain evidence="3 4">LZ166</strain>
    </source>
</reference>
<accession>A0ABV3SN11</accession>
<keyword evidence="4" id="KW-1185">Reference proteome</keyword>
<feature type="signal peptide" evidence="2">
    <location>
        <begin position="1"/>
        <end position="21"/>
    </location>
</feature>
<keyword evidence="2" id="KW-0732">Signal</keyword>
<evidence type="ECO:0000256" key="1">
    <source>
        <dbReference type="SAM" id="MobiDB-lite"/>
    </source>
</evidence>
<evidence type="ECO:0008006" key="5">
    <source>
        <dbReference type="Google" id="ProtNLM"/>
    </source>
</evidence>
<gene>
    <name evidence="3" type="ORF">ABGN05_21150</name>
</gene>
<organism evidence="3 4">
    <name type="scientific">Aquibium pacificus</name>
    <dbReference type="NCBI Taxonomy" id="3153579"/>
    <lineage>
        <taxon>Bacteria</taxon>
        <taxon>Pseudomonadati</taxon>
        <taxon>Pseudomonadota</taxon>
        <taxon>Alphaproteobacteria</taxon>
        <taxon>Hyphomicrobiales</taxon>
        <taxon>Phyllobacteriaceae</taxon>
        <taxon>Aquibium</taxon>
    </lineage>
</organism>
<dbReference type="InterPro" id="IPR016364">
    <property type="entry name" value="Surface_antigen_Rickettsia"/>
</dbReference>